<name>A0AAN9QQN4_PHACN</name>
<dbReference type="Proteomes" id="UP001374584">
    <property type="component" value="Unassembled WGS sequence"/>
</dbReference>
<evidence type="ECO:0000313" key="1">
    <source>
        <dbReference type="EMBL" id="KAK7346640.1"/>
    </source>
</evidence>
<accession>A0AAN9QQN4</accession>
<comment type="caution">
    <text evidence="1">The sequence shown here is derived from an EMBL/GenBank/DDBJ whole genome shotgun (WGS) entry which is preliminary data.</text>
</comment>
<organism evidence="1 2">
    <name type="scientific">Phaseolus coccineus</name>
    <name type="common">Scarlet runner bean</name>
    <name type="synonym">Phaseolus multiflorus</name>
    <dbReference type="NCBI Taxonomy" id="3886"/>
    <lineage>
        <taxon>Eukaryota</taxon>
        <taxon>Viridiplantae</taxon>
        <taxon>Streptophyta</taxon>
        <taxon>Embryophyta</taxon>
        <taxon>Tracheophyta</taxon>
        <taxon>Spermatophyta</taxon>
        <taxon>Magnoliopsida</taxon>
        <taxon>eudicotyledons</taxon>
        <taxon>Gunneridae</taxon>
        <taxon>Pentapetalae</taxon>
        <taxon>rosids</taxon>
        <taxon>fabids</taxon>
        <taxon>Fabales</taxon>
        <taxon>Fabaceae</taxon>
        <taxon>Papilionoideae</taxon>
        <taxon>50 kb inversion clade</taxon>
        <taxon>NPAAA clade</taxon>
        <taxon>indigoferoid/millettioid clade</taxon>
        <taxon>Phaseoleae</taxon>
        <taxon>Phaseolus</taxon>
    </lineage>
</organism>
<gene>
    <name evidence="1" type="ORF">VNO80_21163</name>
</gene>
<protein>
    <submittedName>
        <fullName evidence="1">Uncharacterized protein</fullName>
    </submittedName>
</protein>
<reference evidence="1 2" key="1">
    <citation type="submission" date="2024-01" db="EMBL/GenBank/DDBJ databases">
        <title>The genomes of 5 underutilized Papilionoideae crops provide insights into root nodulation and disease resistanc.</title>
        <authorList>
            <person name="Jiang F."/>
        </authorList>
    </citation>
    <scope>NUCLEOTIDE SEQUENCE [LARGE SCALE GENOMIC DNA]</scope>
    <source>
        <strain evidence="1">JINMINGXINNONG_FW02</strain>
        <tissue evidence="1">Leaves</tissue>
    </source>
</reference>
<sequence length="140" mass="15347">MNAFKIRYRCFLTLILSASTRHEVYLPGLLNKLLSSACASKLTLQLLVVATDRCISRVGSGAAAFALTCGMLSSGDSLMILLKIKGKLLSLQGSSGRLLISSSCAFLRESNCPHDILRVRLDGMCVPAIPIMHRHRDRWN</sequence>
<keyword evidence="2" id="KW-1185">Reference proteome</keyword>
<evidence type="ECO:0000313" key="2">
    <source>
        <dbReference type="Proteomes" id="UP001374584"/>
    </source>
</evidence>
<dbReference type="EMBL" id="JAYMYR010000008">
    <property type="protein sequence ID" value="KAK7346640.1"/>
    <property type="molecule type" value="Genomic_DNA"/>
</dbReference>
<dbReference type="AlphaFoldDB" id="A0AAN9QQN4"/>
<proteinExistence type="predicted"/>